<dbReference type="Proteomes" id="UP001195483">
    <property type="component" value="Unassembled WGS sequence"/>
</dbReference>
<dbReference type="AlphaFoldDB" id="A0AAE0SEG0"/>
<reference evidence="1" key="1">
    <citation type="journal article" date="2021" name="Genome Biol. Evol.">
        <title>A High-Quality Reference Genome for a Parasitic Bivalve with Doubly Uniparental Inheritance (Bivalvia: Unionida).</title>
        <authorList>
            <person name="Smith C.H."/>
        </authorList>
    </citation>
    <scope>NUCLEOTIDE SEQUENCE</scope>
    <source>
        <strain evidence="1">CHS0354</strain>
    </source>
</reference>
<protein>
    <submittedName>
        <fullName evidence="1">Uncharacterized protein</fullName>
    </submittedName>
</protein>
<comment type="caution">
    <text evidence="1">The sequence shown here is derived from an EMBL/GenBank/DDBJ whole genome shotgun (WGS) entry which is preliminary data.</text>
</comment>
<gene>
    <name evidence="1" type="ORF">CHS0354_028506</name>
</gene>
<evidence type="ECO:0000313" key="2">
    <source>
        <dbReference type="Proteomes" id="UP001195483"/>
    </source>
</evidence>
<proteinExistence type="predicted"/>
<dbReference type="EMBL" id="JAEAOA010001703">
    <property type="protein sequence ID" value="KAK3590396.1"/>
    <property type="molecule type" value="Genomic_DNA"/>
</dbReference>
<organism evidence="1 2">
    <name type="scientific">Potamilus streckersoni</name>
    <dbReference type="NCBI Taxonomy" id="2493646"/>
    <lineage>
        <taxon>Eukaryota</taxon>
        <taxon>Metazoa</taxon>
        <taxon>Spiralia</taxon>
        <taxon>Lophotrochozoa</taxon>
        <taxon>Mollusca</taxon>
        <taxon>Bivalvia</taxon>
        <taxon>Autobranchia</taxon>
        <taxon>Heteroconchia</taxon>
        <taxon>Palaeoheterodonta</taxon>
        <taxon>Unionida</taxon>
        <taxon>Unionoidea</taxon>
        <taxon>Unionidae</taxon>
        <taxon>Ambleminae</taxon>
        <taxon>Lampsilini</taxon>
        <taxon>Potamilus</taxon>
    </lineage>
</organism>
<reference evidence="1" key="2">
    <citation type="journal article" date="2021" name="Genome Biol. Evol.">
        <title>Developing a high-quality reference genome for a parasitic bivalve with doubly uniparental inheritance (Bivalvia: Unionida).</title>
        <authorList>
            <person name="Smith C.H."/>
        </authorList>
    </citation>
    <scope>NUCLEOTIDE SEQUENCE</scope>
    <source>
        <strain evidence="1">CHS0354</strain>
        <tissue evidence="1">Mantle</tissue>
    </source>
</reference>
<keyword evidence="2" id="KW-1185">Reference proteome</keyword>
<name>A0AAE0SEG0_9BIVA</name>
<reference evidence="1" key="3">
    <citation type="submission" date="2023-05" db="EMBL/GenBank/DDBJ databases">
        <authorList>
            <person name="Smith C.H."/>
        </authorList>
    </citation>
    <scope>NUCLEOTIDE SEQUENCE</scope>
    <source>
        <strain evidence="1">CHS0354</strain>
        <tissue evidence="1">Mantle</tissue>
    </source>
</reference>
<accession>A0AAE0SEG0</accession>
<evidence type="ECO:0000313" key="1">
    <source>
        <dbReference type="EMBL" id="KAK3590396.1"/>
    </source>
</evidence>
<sequence>MTQRRLKPSDIFYSQDSIMNRFRHGQAARKMIGETLDDLVERRITVEAIPPISVTFRFGKWISFDNRRLWVFKYFDLLCGCPDIPVQETHYWNDDKYSTENGGISIRIRGNGKPGGKWYDIYSKNLEMYKNHLGGQNVNNYNCSFVPGPANVLTSLSPEPKLKQASTQRFAQLINVNQNQSNRRIPTLMMLDPIQIRYTKDVISQLSLDWPQVQNRCRELLTSNNPTPLAVYQAFEAYWVQVENEALWALKQGRGIKVSCLIVEDNDAFVDCVREGKPWLNISDIVRSGYEIQIVD</sequence>